<dbReference type="OMA" id="MEINAVF"/>
<keyword evidence="2" id="KW-1185">Reference proteome</keyword>
<proteinExistence type="predicted"/>
<reference evidence="1" key="2">
    <citation type="submission" date="2015-06" db="UniProtKB">
        <authorList>
            <consortium name="EnsemblProtists"/>
        </authorList>
    </citation>
    <scope>IDENTIFICATION</scope>
    <source>
        <strain evidence="1">Pr102</strain>
    </source>
</reference>
<dbReference type="EMBL" id="DS566471">
    <property type="status" value="NOT_ANNOTATED_CDS"/>
    <property type="molecule type" value="Genomic_DNA"/>
</dbReference>
<dbReference type="EnsemblProtists" id="Phyra86132">
    <property type="protein sequence ID" value="Phyra86132"/>
    <property type="gene ID" value="Phyra86132"/>
</dbReference>
<dbReference type="InParanoid" id="H3H641"/>
<evidence type="ECO:0000313" key="1">
    <source>
        <dbReference type="EnsemblProtists" id="Phyra86132"/>
    </source>
</evidence>
<dbReference type="eggNOG" id="ENOG502RW7I">
    <property type="taxonomic scope" value="Eukaryota"/>
</dbReference>
<organism evidence="1 2">
    <name type="scientific">Phytophthora ramorum</name>
    <name type="common">Sudden oak death agent</name>
    <dbReference type="NCBI Taxonomy" id="164328"/>
    <lineage>
        <taxon>Eukaryota</taxon>
        <taxon>Sar</taxon>
        <taxon>Stramenopiles</taxon>
        <taxon>Oomycota</taxon>
        <taxon>Peronosporomycetes</taxon>
        <taxon>Peronosporales</taxon>
        <taxon>Peronosporaceae</taxon>
        <taxon>Phytophthora</taxon>
    </lineage>
</organism>
<sequence length="241" mass="27058">MPKDKKHRLAARTRVLEAYKDGRGWHGATGIQKRGGAREACTKCTAEMEEALAGYLEENGQYTLPQMVEMLHFDYGVRGSTSLVRVEQETYNNAQNLEKRRVFGEALLKYEKEGAFIVYYDETNYNLYCKRTQGRTPIGLRAVVKLPPSKGANLQLQCAVSAEIGLVHYATQRDSIKMEINAVFMDAVYDAVKDNEVFRANFVGKGIVIVLDNSPAHSQTEGLVQSRADLKLLWLGPFSLM</sequence>
<name>H3H641_PHYRM</name>
<accession>H3H641</accession>
<evidence type="ECO:0000313" key="2">
    <source>
        <dbReference type="Proteomes" id="UP000005238"/>
    </source>
</evidence>
<dbReference type="AlphaFoldDB" id="H3H641"/>
<evidence type="ECO:0008006" key="3">
    <source>
        <dbReference type="Google" id="ProtNLM"/>
    </source>
</evidence>
<dbReference type="Proteomes" id="UP000005238">
    <property type="component" value="Unassembled WGS sequence"/>
</dbReference>
<reference evidence="2" key="1">
    <citation type="journal article" date="2006" name="Science">
        <title>Phytophthora genome sequences uncover evolutionary origins and mechanisms of pathogenesis.</title>
        <authorList>
            <person name="Tyler B.M."/>
            <person name="Tripathy S."/>
            <person name="Zhang X."/>
            <person name="Dehal P."/>
            <person name="Jiang R.H."/>
            <person name="Aerts A."/>
            <person name="Arredondo F.D."/>
            <person name="Baxter L."/>
            <person name="Bensasson D."/>
            <person name="Beynon J.L."/>
            <person name="Chapman J."/>
            <person name="Damasceno C.M."/>
            <person name="Dorrance A.E."/>
            <person name="Dou D."/>
            <person name="Dickerman A.W."/>
            <person name="Dubchak I.L."/>
            <person name="Garbelotto M."/>
            <person name="Gijzen M."/>
            <person name="Gordon S.G."/>
            <person name="Govers F."/>
            <person name="Grunwald N.J."/>
            <person name="Huang W."/>
            <person name="Ivors K.L."/>
            <person name="Jones R.W."/>
            <person name="Kamoun S."/>
            <person name="Krampis K."/>
            <person name="Lamour K.H."/>
            <person name="Lee M.K."/>
            <person name="McDonald W.H."/>
            <person name="Medina M."/>
            <person name="Meijer H.J."/>
            <person name="Nordberg E.K."/>
            <person name="Maclean D.J."/>
            <person name="Ospina-Giraldo M.D."/>
            <person name="Morris P.F."/>
            <person name="Phuntumart V."/>
            <person name="Putnam N.H."/>
            <person name="Rash S."/>
            <person name="Rose J.K."/>
            <person name="Sakihama Y."/>
            <person name="Salamov A.A."/>
            <person name="Savidor A."/>
            <person name="Scheuring C.F."/>
            <person name="Smith B.M."/>
            <person name="Sobral B.W."/>
            <person name="Terry A."/>
            <person name="Torto-Alalibo T.A."/>
            <person name="Win J."/>
            <person name="Xu Z."/>
            <person name="Zhang H."/>
            <person name="Grigoriev I.V."/>
            <person name="Rokhsar D.S."/>
            <person name="Boore J.L."/>
        </authorList>
    </citation>
    <scope>NUCLEOTIDE SEQUENCE [LARGE SCALE GENOMIC DNA]</scope>
    <source>
        <strain evidence="2">Pr102</strain>
    </source>
</reference>
<dbReference type="STRING" id="164328.H3H641"/>
<dbReference type="PANTHER" id="PTHR48472">
    <property type="entry name" value="TC1-LIKE TRANSPOSASE DDE DOMAIN-CONTAINING PROTEIN"/>
    <property type="match status" value="1"/>
</dbReference>
<protein>
    <recommendedName>
        <fullName evidence="3">Tc1-like transposase DDE domain-containing protein</fullName>
    </recommendedName>
</protein>
<dbReference type="HOGENOM" id="CLU_055211_1_1_1"/>
<dbReference type="PANTHER" id="PTHR48472:SF1">
    <property type="entry name" value="TC1-LIKE TRANSPOSASE DDE DOMAIN-CONTAINING PROTEIN"/>
    <property type="match status" value="1"/>
</dbReference>